<dbReference type="InterPro" id="IPR018510">
    <property type="entry name" value="DAP_epimerase_AS"/>
</dbReference>
<dbReference type="Gene3D" id="3.10.310.10">
    <property type="entry name" value="Diaminopimelate Epimerase, Chain A, domain 1"/>
    <property type="match status" value="2"/>
</dbReference>
<evidence type="ECO:0000256" key="5">
    <source>
        <dbReference type="ARBA" id="ARBA00022605"/>
    </source>
</evidence>
<dbReference type="OMA" id="GIRCFAR"/>
<evidence type="ECO:0000313" key="9">
    <source>
        <dbReference type="EMBL" id="GAQ88840.1"/>
    </source>
</evidence>
<sequence>MGVGKAKVEFVKYQGLGNDFLLVDNRDRSEPSISPEQAAKLCDRNFGVGGDGVIFVLPGKDGADYTMRIYNSDSSEPEMCGNGIRCMAKFVADLEQASGSKAYTINTLAGPIKPVLRDDGQVVVDMGPPILKAADIPTTLKPTREDGSVVAAPLEVDGLTWAVTCVSMGNPHCITFGCVGAEEGLKVSEIPLAHIGPLFERNAVFPARINTEFVEVVSRTRLKMRVWERGAGPTLACGTGACALLVAAVLEGRAERTCTVELPGGPLEIEWRESDNRVYMTGPAEAVFEGIAQVND</sequence>
<dbReference type="FunFam" id="3.10.310.10:FF:000009">
    <property type="entry name" value="Diaminopimelate epimerase chloroplastic"/>
    <property type="match status" value="1"/>
</dbReference>
<dbReference type="PANTHER" id="PTHR31689">
    <property type="entry name" value="DIAMINOPIMELATE EPIMERASE, CHLOROPLASTIC"/>
    <property type="match status" value="1"/>
</dbReference>
<dbReference type="Pfam" id="PF01678">
    <property type="entry name" value="DAP_epimerase"/>
    <property type="match status" value="2"/>
</dbReference>
<organism evidence="9 10">
    <name type="scientific">Klebsormidium nitens</name>
    <name type="common">Green alga</name>
    <name type="synonym">Ulothrix nitens</name>
    <dbReference type="NCBI Taxonomy" id="105231"/>
    <lineage>
        <taxon>Eukaryota</taxon>
        <taxon>Viridiplantae</taxon>
        <taxon>Streptophyta</taxon>
        <taxon>Klebsormidiophyceae</taxon>
        <taxon>Klebsormidiales</taxon>
        <taxon>Klebsormidiaceae</taxon>
        <taxon>Klebsormidium</taxon>
    </lineage>
</organism>
<proteinExistence type="inferred from homology"/>
<dbReference type="HAMAP" id="MF_00197">
    <property type="entry name" value="DAP_epimerase"/>
    <property type="match status" value="1"/>
</dbReference>
<dbReference type="GO" id="GO:0005829">
    <property type="term" value="C:cytosol"/>
    <property type="evidence" value="ECO:0000318"/>
    <property type="project" value="GO_Central"/>
</dbReference>
<dbReference type="STRING" id="105231.A0A1Y1ID46"/>
<comment type="similarity">
    <text evidence="3">Belongs to the diaminopimelate epimerase family.</text>
</comment>
<keyword evidence="5" id="KW-0028">Amino-acid biosynthesis</keyword>
<dbReference type="OrthoDB" id="4768at2759"/>
<keyword evidence="10" id="KW-1185">Reference proteome</keyword>
<evidence type="ECO:0000256" key="2">
    <source>
        <dbReference type="ARBA" id="ARBA00005196"/>
    </source>
</evidence>
<dbReference type="EC" id="5.1.1.7" evidence="4"/>
<evidence type="ECO:0000256" key="7">
    <source>
        <dbReference type="ARBA" id="ARBA00023235"/>
    </source>
</evidence>
<dbReference type="AlphaFoldDB" id="A0A1Y1ID46"/>
<dbReference type="InterPro" id="IPR001653">
    <property type="entry name" value="DAP_epimerase_DapF"/>
</dbReference>
<keyword evidence="7" id="KW-0413">Isomerase</keyword>
<comment type="catalytic activity">
    <reaction evidence="8">
        <text>(2S,6S)-2,6-diaminopimelate = meso-2,6-diaminopimelate</text>
        <dbReference type="Rhea" id="RHEA:15393"/>
        <dbReference type="ChEBI" id="CHEBI:57609"/>
        <dbReference type="ChEBI" id="CHEBI:57791"/>
        <dbReference type="EC" id="5.1.1.7"/>
    </reaction>
</comment>
<accession>A0A1Y1ID46</accession>
<evidence type="ECO:0000313" key="10">
    <source>
        <dbReference type="Proteomes" id="UP000054558"/>
    </source>
</evidence>
<protein>
    <recommendedName>
        <fullName evidence="4">diaminopimelate epimerase</fullName>
        <ecNumber evidence="4">5.1.1.7</ecNumber>
    </recommendedName>
</protein>
<dbReference type="PROSITE" id="PS01326">
    <property type="entry name" value="DAP_EPIMERASE"/>
    <property type="match status" value="1"/>
</dbReference>
<gene>
    <name evidence="9" type="ORF">KFL_004630070</name>
</gene>
<dbReference type="FunFam" id="3.10.310.10:FF:000011">
    <property type="entry name" value="Diaminopimelate epimerase, chloroplastic"/>
    <property type="match status" value="1"/>
</dbReference>
<dbReference type="EMBL" id="DF237412">
    <property type="protein sequence ID" value="GAQ88840.1"/>
    <property type="molecule type" value="Genomic_DNA"/>
</dbReference>
<evidence type="ECO:0000256" key="6">
    <source>
        <dbReference type="ARBA" id="ARBA00023154"/>
    </source>
</evidence>
<evidence type="ECO:0000256" key="1">
    <source>
        <dbReference type="ARBA" id="ARBA00004229"/>
    </source>
</evidence>
<dbReference type="PANTHER" id="PTHR31689:SF0">
    <property type="entry name" value="DIAMINOPIMELATE EPIMERASE"/>
    <property type="match status" value="1"/>
</dbReference>
<name>A0A1Y1ID46_KLENI</name>
<comment type="subcellular location">
    <subcellularLocation>
        <location evidence="1">Plastid</location>
        <location evidence="1">Chloroplast</location>
    </subcellularLocation>
</comment>
<dbReference type="GO" id="GO:0009089">
    <property type="term" value="P:lysine biosynthetic process via diaminopimelate"/>
    <property type="evidence" value="ECO:0000318"/>
    <property type="project" value="GO_Central"/>
</dbReference>
<dbReference type="SUPFAM" id="SSF54506">
    <property type="entry name" value="Diaminopimelate epimerase-like"/>
    <property type="match status" value="2"/>
</dbReference>
<dbReference type="GO" id="GO:0008837">
    <property type="term" value="F:diaminopimelate epimerase activity"/>
    <property type="evidence" value="ECO:0000318"/>
    <property type="project" value="GO_Central"/>
</dbReference>
<reference evidence="9 10" key="1">
    <citation type="journal article" date="2014" name="Nat. Commun.">
        <title>Klebsormidium flaccidum genome reveals primary factors for plant terrestrial adaptation.</title>
        <authorList>
            <person name="Hori K."/>
            <person name="Maruyama F."/>
            <person name="Fujisawa T."/>
            <person name="Togashi T."/>
            <person name="Yamamoto N."/>
            <person name="Seo M."/>
            <person name="Sato S."/>
            <person name="Yamada T."/>
            <person name="Mori H."/>
            <person name="Tajima N."/>
            <person name="Moriyama T."/>
            <person name="Ikeuchi M."/>
            <person name="Watanabe M."/>
            <person name="Wada H."/>
            <person name="Kobayashi K."/>
            <person name="Saito M."/>
            <person name="Masuda T."/>
            <person name="Sasaki-Sekimoto Y."/>
            <person name="Mashiguchi K."/>
            <person name="Awai K."/>
            <person name="Shimojima M."/>
            <person name="Masuda S."/>
            <person name="Iwai M."/>
            <person name="Nobusawa T."/>
            <person name="Narise T."/>
            <person name="Kondo S."/>
            <person name="Saito H."/>
            <person name="Sato R."/>
            <person name="Murakawa M."/>
            <person name="Ihara Y."/>
            <person name="Oshima-Yamada Y."/>
            <person name="Ohtaka K."/>
            <person name="Satoh M."/>
            <person name="Sonobe K."/>
            <person name="Ishii M."/>
            <person name="Ohtani R."/>
            <person name="Kanamori-Sato M."/>
            <person name="Honoki R."/>
            <person name="Miyazaki D."/>
            <person name="Mochizuki H."/>
            <person name="Umetsu J."/>
            <person name="Higashi K."/>
            <person name="Shibata D."/>
            <person name="Kamiya Y."/>
            <person name="Sato N."/>
            <person name="Nakamura Y."/>
            <person name="Tabata S."/>
            <person name="Ida S."/>
            <person name="Kurokawa K."/>
            <person name="Ohta H."/>
        </authorList>
    </citation>
    <scope>NUCLEOTIDE SEQUENCE [LARGE SCALE GENOMIC DNA]</scope>
    <source>
        <strain evidence="9 10">NIES-2285</strain>
    </source>
</reference>
<evidence type="ECO:0000256" key="4">
    <source>
        <dbReference type="ARBA" id="ARBA00013080"/>
    </source>
</evidence>
<dbReference type="NCBIfam" id="TIGR00652">
    <property type="entry name" value="DapF"/>
    <property type="match status" value="1"/>
</dbReference>
<comment type="pathway">
    <text evidence="2">Amino-acid biosynthesis; L-lysine biosynthesis via DAP pathway; DL-2,6-diaminopimelate from LL-2,6-diaminopimelate: step 1/1.</text>
</comment>
<evidence type="ECO:0000256" key="8">
    <source>
        <dbReference type="ARBA" id="ARBA00051712"/>
    </source>
</evidence>
<keyword evidence="6" id="KW-0457">Lysine biosynthesis</keyword>
<dbReference type="UniPathway" id="UPA00034">
    <property type="reaction ID" value="UER00025"/>
</dbReference>
<dbReference type="GO" id="GO:0009507">
    <property type="term" value="C:chloroplast"/>
    <property type="evidence" value="ECO:0007669"/>
    <property type="project" value="UniProtKB-SubCell"/>
</dbReference>
<dbReference type="Proteomes" id="UP000054558">
    <property type="component" value="Unassembled WGS sequence"/>
</dbReference>
<evidence type="ECO:0000256" key="3">
    <source>
        <dbReference type="ARBA" id="ARBA00010219"/>
    </source>
</evidence>